<feature type="transmembrane region" description="Helical" evidence="2">
    <location>
        <begin position="30"/>
        <end position="49"/>
    </location>
</feature>
<feature type="compositionally biased region" description="Basic and acidic residues" evidence="1">
    <location>
        <begin position="155"/>
        <end position="164"/>
    </location>
</feature>
<geneLocation type="plasmid" evidence="3">
    <name>pKHM-1</name>
</geneLocation>
<feature type="transmembrane region" description="Helical" evidence="2">
    <location>
        <begin position="56"/>
        <end position="74"/>
    </location>
</feature>
<proteinExistence type="predicted"/>
<feature type="transmembrane region" description="Helical" evidence="2">
    <location>
        <begin position="5"/>
        <end position="24"/>
    </location>
</feature>
<keyword evidence="2" id="KW-1133">Transmembrane helix</keyword>
<dbReference type="EMBL" id="AP014939">
    <property type="protein sequence ID" value="BAS21575.1"/>
    <property type="molecule type" value="Genomic_DNA"/>
</dbReference>
<evidence type="ECO:0000256" key="1">
    <source>
        <dbReference type="SAM" id="MobiDB-lite"/>
    </source>
</evidence>
<keyword evidence="2" id="KW-0472">Membrane</keyword>
<feature type="compositionally biased region" description="Basic and acidic residues" evidence="1">
    <location>
        <begin position="176"/>
        <end position="188"/>
    </location>
</feature>
<feature type="compositionally biased region" description="Basic and acidic residues" evidence="1">
    <location>
        <begin position="133"/>
        <end position="147"/>
    </location>
</feature>
<feature type="transmembrane region" description="Helical" evidence="2">
    <location>
        <begin position="86"/>
        <end position="106"/>
    </location>
</feature>
<evidence type="ECO:0000256" key="2">
    <source>
        <dbReference type="SAM" id="Phobius"/>
    </source>
</evidence>
<accession>A0A0K2S400</accession>
<reference evidence="3" key="1">
    <citation type="submission" date="2015-08" db="EMBL/GenBank/DDBJ databases">
        <title>Complete DNA Sequence of Pseudomonas syringae pv. actinidiae, the Causal Agent of Kiwifruit Canker Disease.</title>
        <authorList>
            <person name="Rikkerink E.H.A."/>
            <person name="Fineran P.C."/>
        </authorList>
    </citation>
    <scope>NUCLEOTIDE SEQUENCE</scope>
    <source>
        <strain evidence="3">KHM 243</strain>
        <plasmid evidence="3">pKHM-1</plasmid>
    </source>
</reference>
<keyword evidence="2" id="KW-0812">Transmembrane</keyword>
<name>A0A0K2S400_CITFR</name>
<keyword evidence="3" id="KW-0614">Plasmid</keyword>
<organism evidence="3">
    <name type="scientific">Citrobacter freundii</name>
    <dbReference type="NCBI Taxonomy" id="546"/>
    <lineage>
        <taxon>Bacteria</taxon>
        <taxon>Pseudomonadati</taxon>
        <taxon>Pseudomonadota</taxon>
        <taxon>Gammaproteobacteria</taxon>
        <taxon>Enterobacterales</taxon>
        <taxon>Enterobacteriaceae</taxon>
        <taxon>Citrobacter</taxon>
        <taxon>Citrobacter freundii complex</taxon>
    </lineage>
</organism>
<dbReference type="AlphaFoldDB" id="A0A0K2S400"/>
<sequence length="188" mass="21467">MRSFLYRIVLLCLVIIIQIGLITIDASPLVFALFLSVTVLVAGVWMAYLHSRFMMAMTPVVVAVLMTVIAIKVFEPRFFVPANEKGWFPLSLFVSIPFYIYLSYLLEVEEKRRAFRANVIGFLRGAAEEIRRSTREQREAGNSHDTTELVSLDELQSREGKEPEVISPTTDQEEQGAPKRDKRKIILD</sequence>
<dbReference type="RefSeq" id="WP_176453568.1">
    <property type="nucleotide sequence ID" value="NZ_AP014939.1"/>
</dbReference>
<evidence type="ECO:0000313" key="3">
    <source>
        <dbReference type="EMBL" id="BAS21575.1"/>
    </source>
</evidence>
<protein>
    <submittedName>
        <fullName evidence="3">Membrane protein</fullName>
    </submittedName>
</protein>
<feature type="region of interest" description="Disordered" evidence="1">
    <location>
        <begin position="133"/>
        <end position="188"/>
    </location>
</feature>